<dbReference type="PANTHER" id="PTHR21052:SF0">
    <property type="entry name" value="ALPHA-KETOGLUTARATE-DEPENDENT DIOXYGENASE ALKB HOMOLOG 7, MITOCHONDRIAL"/>
    <property type="match status" value="1"/>
</dbReference>
<comment type="cofactor">
    <cofactor evidence="1">
        <name>Fe(2+)</name>
        <dbReference type="ChEBI" id="CHEBI:29033"/>
    </cofactor>
</comment>
<dbReference type="SUPFAM" id="SSF51197">
    <property type="entry name" value="Clavaminate synthase-like"/>
    <property type="match status" value="1"/>
</dbReference>
<dbReference type="GO" id="GO:0005759">
    <property type="term" value="C:mitochondrial matrix"/>
    <property type="evidence" value="ECO:0007669"/>
    <property type="project" value="TreeGrafter"/>
</dbReference>
<dbReference type="EMBL" id="OC917592">
    <property type="protein sequence ID" value="CAD7647491.1"/>
    <property type="molecule type" value="Genomic_DNA"/>
</dbReference>
<gene>
    <name evidence="2" type="ORF">ONB1V03_LOCUS6274</name>
</gene>
<dbReference type="PANTHER" id="PTHR21052">
    <property type="entry name" value="SPERMATOGENESIS ASSOCIATED 11-RELATED"/>
    <property type="match status" value="1"/>
</dbReference>
<dbReference type="EMBL" id="CAJPVJ010002767">
    <property type="protein sequence ID" value="CAG2166759.1"/>
    <property type="molecule type" value="Genomic_DNA"/>
</dbReference>
<proteinExistence type="predicted"/>
<reference evidence="2" key="1">
    <citation type="submission" date="2020-11" db="EMBL/GenBank/DDBJ databases">
        <authorList>
            <person name="Tran Van P."/>
        </authorList>
    </citation>
    <scope>NUCLEOTIDE SEQUENCE</scope>
</reference>
<dbReference type="AlphaFoldDB" id="A0A7R9LVP3"/>
<dbReference type="OrthoDB" id="28127at2759"/>
<organism evidence="2">
    <name type="scientific">Oppiella nova</name>
    <dbReference type="NCBI Taxonomy" id="334625"/>
    <lineage>
        <taxon>Eukaryota</taxon>
        <taxon>Metazoa</taxon>
        <taxon>Ecdysozoa</taxon>
        <taxon>Arthropoda</taxon>
        <taxon>Chelicerata</taxon>
        <taxon>Arachnida</taxon>
        <taxon>Acari</taxon>
        <taxon>Acariformes</taxon>
        <taxon>Sarcoptiformes</taxon>
        <taxon>Oribatida</taxon>
        <taxon>Brachypylina</taxon>
        <taxon>Oppioidea</taxon>
        <taxon>Oppiidae</taxon>
        <taxon>Oppiella</taxon>
    </lineage>
</organism>
<protein>
    <recommendedName>
        <fullName evidence="4">Alpha-ketoglutarate-dependent dioxygenase AlkB-like domain-containing protein</fullName>
    </recommendedName>
</protein>
<dbReference type="InterPro" id="IPR032870">
    <property type="entry name" value="ALKBH7-like"/>
</dbReference>
<accession>A0A7R9LVP3</accession>
<evidence type="ECO:0000256" key="1">
    <source>
        <dbReference type="ARBA" id="ARBA00001954"/>
    </source>
</evidence>
<dbReference type="GO" id="GO:0006631">
    <property type="term" value="P:fatty acid metabolic process"/>
    <property type="evidence" value="ECO:0007669"/>
    <property type="project" value="TreeGrafter"/>
</dbReference>
<name>A0A7R9LVP3_9ACAR</name>
<evidence type="ECO:0008006" key="4">
    <source>
        <dbReference type="Google" id="ProtNLM"/>
    </source>
</evidence>
<dbReference type="InterPro" id="IPR037151">
    <property type="entry name" value="AlkB-like_sf"/>
</dbReference>
<keyword evidence="3" id="KW-1185">Reference proteome</keyword>
<dbReference type="Gene3D" id="2.60.120.590">
    <property type="entry name" value="Alpha-ketoglutarate-dependent dioxygenase AlkB-like"/>
    <property type="match status" value="1"/>
</dbReference>
<evidence type="ECO:0000313" key="3">
    <source>
        <dbReference type="Proteomes" id="UP000728032"/>
    </source>
</evidence>
<dbReference type="Proteomes" id="UP000728032">
    <property type="component" value="Unassembled WGS sequence"/>
</dbReference>
<dbReference type="GO" id="GO:0006974">
    <property type="term" value="P:DNA damage response"/>
    <property type="evidence" value="ECO:0007669"/>
    <property type="project" value="InterPro"/>
</dbReference>
<sequence length="236" mass="27613">MLIQLSKLIAITRHPLIYRYVSNCQQLVDNKYSYLDSNDRKVFDLIKDSFRVIDDFVTEEEEQCLLREIEPYVKRLRYESSHWDDAIHEYRETERSVWTQDNQKIIDRVRQTAFPSGVAPIRSVHVLDLAKQGVIKAHVDAVRFCGDTIAGISLLSSSVMRLVDEKDSTLFADALLKRRSLYIMSGISRYKFTHEILGQQMSKFKDQVIERERRISVICRNQPDYNQTDDSESSLK</sequence>
<evidence type="ECO:0000313" key="2">
    <source>
        <dbReference type="EMBL" id="CAD7647491.1"/>
    </source>
</evidence>